<evidence type="ECO:0000313" key="3">
    <source>
        <dbReference type="Proteomes" id="UP000630805"/>
    </source>
</evidence>
<dbReference type="InterPro" id="IPR025489">
    <property type="entry name" value="DUF4381"/>
</dbReference>
<dbReference type="EMBL" id="JABXWT010000002">
    <property type="protein sequence ID" value="NVO55334.1"/>
    <property type="molecule type" value="Genomic_DNA"/>
</dbReference>
<gene>
    <name evidence="2" type="ORF">HW561_05970</name>
</gene>
<evidence type="ECO:0000313" key="2">
    <source>
        <dbReference type="EMBL" id="NVO55334.1"/>
    </source>
</evidence>
<keyword evidence="1" id="KW-0812">Transmembrane</keyword>
<comment type="caution">
    <text evidence="2">The sequence shown here is derived from an EMBL/GenBank/DDBJ whole genome shotgun (WGS) entry which is preliminary data.</text>
</comment>
<sequence>MSVDVEGESLVELLDMLNSAPVPSPISMTPQTWGWVILATVLASLVAFGVYLFRRHQKANAYRHCALSELESANDDAAKIADILRRTALAAFPRTQVAGLFGEDWLSFLRQSSGNIKFSETACRFLLEAPYRGGQSDPELTQLARNWIKSHKVERRS</sequence>
<evidence type="ECO:0000256" key="1">
    <source>
        <dbReference type="SAM" id="Phobius"/>
    </source>
</evidence>
<accession>A0ABX2PNM8</accession>
<proteinExistence type="predicted"/>
<dbReference type="Proteomes" id="UP000630805">
    <property type="component" value="Unassembled WGS sequence"/>
</dbReference>
<keyword evidence="3" id="KW-1185">Reference proteome</keyword>
<protein>
    <submittedName>
        <fullName evidence="2">DUF4381 domain-containing protein</fullName>
    </submittedName>
</protein>
<organism evidence="2 3">
    <name type="scientific">Ruegeria haliotis</name>
    <dbReference type="NCBI Taxonomy" id="2747601"/>
    <lineage>
        <taxon>Bacteria</taxon>
        <taxon>Pseudomonadati</taxon>
        <taxon>Pseudomonadota</taxon>
        <taxon>Alphaproteobacteria</taxon>
        <taxon>Rhodobacterales</taxon>
        <taxon>Roseobacteraceae</taxon>
        <taxon>Ruegeria</taxon>
    </lineage>
</organism>
<keyword evidence="1" id="KW-1133">Transmembrane helix</keyword>
<dbReference type="Pfam" id="PF14316">
    <property type="entry name" value="DUF4381"/>
    <property type="match status" value="1"/>
</dbReference>
<name>A0ABX2PNM8_9RHOB</name>
<dbReference type="RefSeq" id="WP_176862692.1">
    <property type="nucleotide sequence ID" value="NZ_JABXWT010000002.1"/>
</dbReference>
<keyword evidence="1" id="KW-0472">Membrane</keyword>
<reference evidence="2 3" key="1">
    <citation type="submission" date="2020-06" db="EMBL/GenBank/DDBJ databases">
        <authorList>
            <person name="Cao W.R."/>
        </authorList>
    </citation>
    <scope>NUCLEOTIDE SEQUENCE [LARGE SCALE GENOMIC DNA]</scope>
    <source>
        <strain evidence="2 3">B1Z28</strain>
    </source>
</reference>
<feature type="transmembrane region" description="Helical" evidence="1">
    <location>
        <begin position="33"/>
        <end position="53"/>
    </location>
</feature>